<dbReference type="PANTHER" id="PTHR30087:SF0">
    <property type="entry name" value="INNER MEMBRANE PROTEIN"/>
    <property type="match status" value="1"/>
</dbReference>
<dbReference type="Pfam" id="PF08349">
    <property type="entry name" value="DUF1722"/>
    <property type="match status" value="1"/>
</dbReference>
<feature type="domain" description="DUF1722" evidence="1">
    <location>
        <begin position="192"/>
        <end position="308"/>
    </location>
</feature>
<dbReference type="EMBL" id="DTMZ01000075">
    <property type="protein sequence ID" value="HGD13083.1"/>
    <property type="molecule type" value="Genomic_DNA"/>
</dbReference>
<dbReference type="Pfam" id="PF04463">
    <property type="entry name" value="2-thiour_desulf"/>
    <property type="match status" value="1"/>
</dbReference>
<reference evidence="2" key="1">
    <citation type="journal article" date="2020" name="mSystems">
        <title>Genome- and Community-Level Interaction Insights into Carbon Utilization and Element Cycling Functions of Hydrothermarchaeota in Hydrothermal Sediment.</title>
        <authorList>
            <person name="Zhou Z."/>
            <person name="Liu Y."/>
            <person name="Xu W."/>
            <person name="Pan J."/>
            <person name="Luo Z.H."/>
            <person name="Li M."/>
        </authorList>
    </citation>
    <scope>NUCLEOTIDE SEQUENCE [LARGE SCALE GENOMIC DNA]</scope>
    <source>
        <strain evidence="2">SpSt-914</strain>
    </source>
</reference>
<gene>
    <name evidence="2" type="ORF">ENX16_03280</name>
</gene>
<organism evidence="2">
    <name type="scientific">candidate division WOR-3 bacterium</name>
    <dbReference type="NCBI Taxonomy" id="2052148"/>
    <lineage>
        <taxon>Bacteria</taxon>
        <taxon>Bacteria division WOR-3</taxon>
    </lineage>
</organism>
<protein>
    <submittedName>
        <fullName evidence="2">DUF1722 domain-containing protein</fullName>
    </submittedName>
</protein>
<dbReference type="InterPro" id="IPR013560">
    <property type="entry name" value="DUF1722"/>
</dbReference>
<dbReference type="InterPro" id="IPR007553">
    <property type="entry name" value="2-thiour_desulf"/>
</dbReference>
<accession>A0A7V3UZP0</accession>
<dbReference type="PANTHER" id="PTHR30087">
    <property type="entry name" value="INNER MEMBRANE PROTEIN"/>
    <property type="match status" value="1"/>
</dbReference>
<sequence>MSEDEIRPRVLFSRCLGFEACRYNGEIIRSDFVERLKGFVEPITVCPEMAIGLGVPRPPIRIVYLQERMRLIQPASGQDLTERMGIFVRSFLDGLEEVDGFVLKSRSPSCGTRDVKAYNEEGNIYPAFMRRGFFGGAVLERFPDKPVTDEGRLLNFLLRESFLCQLFALARFRKLRQAPTMGKLVEFHTRHKLLILAYNQEALQQLGRLVANPGHRPVEMVCREYEKILSRALSRPPKYTAAINVLLHALGYFKERLSSAEKAFFLDAIDGYRQGRLPLSVPVNLVRSYIVRFDEPYLKEQVFFNPYPEGLVAITDSGKGR</sequence>
<dbReference type="AlphaFoldDB" id="A0A7V3UZP0"/>
<name>A0A7V3UZP0_UNCW3</name>
<comment type="caution">
    <text evidence="2">The sequence shown here is derived from an EMBL/GenBank/DDBJ whole genome shotgun (WGS) entry which is preliminary data.</text>
</comment>
<dbReference type="InterPro" id="IPR017087">
    <property type="entry name" value="UCP037004"/>
</dbReference>
<proteinExistence type="predicted"/>
<evidence type="ECO:0000313" key="2">
    <source>
        <dbReference type="EMBL" id="HGD13083.1"/>
    </source>
</evidence>
<dbReference type="PIRSF" id="PIRSF037004">
    <property type="entry name" value="UCP037004"/>
    <property type="match status" value="1"/>
</dbReference>
<evidence type="ECO:0000259" key="1">
    <source>
        <dbReference type="Pfam" id="PF08349"/>
    </source>
</evidence>